<dbReference type="Proteomes" id="UP001372338">
    <property type="component" value="Unassembled WGS sequence"/>
</dbReference>
<comment type="caution">
    <text evidence="1">The sequence shown here is derived from an EMBL/GenBank/DDBJ whole genome shotgun (WGS) entry which is preliminary data.</text>
</comment>
<keyword evidence="2" id="KW-1185">Reference proteome</keyword>
<evidence type="ECO:0000313" key="2">
    <source>
        <dbReference type="Proteomes" id="UP001372338"/>
    </source>
</evidence>
<dbReference type="EMBL" id="JAYWIO010000003">
    <property type="protein sequence ID" value="KAK7274423.1"/>
    <property type="molecule type" value="Genomic_DNA"/>
</dbReference>
<gene>
    <name evidence="1" type="ORF">RIF29_15510</name>
</gene>
<dbReference type="AlphaFoldDB" id="A0AAN9FK92"/>
<protein>
    <submittedName>
        <fullName evidence="1">Uncharacterized protein</fullName>
    </submittedName>
</protein>
<sequence>MVWPWGCRHSSSSPAEMSFPIHPILRTDSQYLHKMKGSSSKTQRAQPQRVSILRLLVRARRPKELHLSPMIFTSSSWSSWQRTWMHCQYGCLIMVSATLMKLIHLSSHLLCNLSSLVQAWDHSNHFEKLFNNYFVGRWALKPT</sequence>
<evidence type="ECO:0000313" key="1">
    <source>
        <dbReference type="EMBL" id="KAK7274423.1"/>
    </source>
</evidence>
<proteinExistence type="predicted"/>
<accession>A0AAN9FK92</accession>
<organism evidence="1 2">
    <name type="scientific">Crotalaria pallida</name>
    <name type="common">Smooth rattlebox</name>
    <name type="synonym">Crotalaria striata</name>
    <dbReference type="NCBI Taxonomy" id="3830"/>
    <lineage>
        <taxon>Eukaryota</taxon>
        <taxon>Viridiplantae</taxon>
        <taxon>Streptophyta</taxon>
        <taxon>Embryophyta</taxon>
        <taxon>Tracheophyta</taxon>
        <taxon>Spermatophyta</taxon>
        <taxon>Magnoliopsida</taxon>
        <taxon>eudicotyledons</taxon>
        <taxon>Gunneridae</taxon>
        <taxon>Pentapetalae</taxon>
        <taxon>rosids</taxon>
        <taxon>fabids</taxon>
        <taxon>Fabales</taxon>
        <taxon>Fabaceae</taxon>
        <taxon>Papilionoideae</taxon>
        <taxon>50 kb inversion clade</taxon>
        <taxon>genistoids sensu lato</taxon>
        <taxon>core genistoids</taxon>
        <taxon>Crotalarieae</taxon>
        <taxon>Crotalaria</taxon>
    </lineage>
</organism>
<name>A0AAN9FK92_CROPI</name>
<reference evidence="1 2" key="1">
    <citation type="submission" date="2024-01" db="EMBL/GenBank/DDBJ databases">
        <title>The genomes of 5 underutilized Papilionoideae crops provide insights into root nodulation and disease resistanc.</title>
        <authorList>
            <person name="Yuan L."/>
        </authorList>
    </citation>
    <scope>NUCLEOTIDE SEQUENCE [LARGE SCALE GENOMIC DNA]</scope>
    <source>
        <strain evidence="1">ZHUSHIDOU_FW_LH</strain>
        <tissue evidence="1">Leaf</tissue>
    </source>
</reference>